<dbReference type="EMBL" id="KI631469">
    <property type="protein sequence ID" value="EYU27221.1"/>
    <property type="molecule type" value="Genomic_DNA"/>
</dbReference>
<feature type="non-terminal residue" evidence="1">
    <location>
        <position position="1"/>
    </location>
</feature>
<proteinExistence type="predicted"/>
<protein>
    <submittedName>
        <fullName evidence="1">Uncharacterized protein</fullName>
    </submittedName>
</protein>
<gene>
    <name evidence="1" type="ORF">MIMGU_mgv1a0266252mg</name>
</gene>
<name>A0A022QGY8_ERYGU</name>
<sequence>WRLQLLNLSAF</sequence>
<evidence type="ECO:0000313" key="2">
    <source>
        <dbReference type="Proteomes" id="UP000030748"/>
    </source>
</evidence>
<reference evidence="1 2" key="1">
    <citation type="journal article" date="2013" name="Proc. Natl. Acad. Sci. U.S.A.">
        <title>Fine-scale variation in meiotic recombination in Mimulus inferred from population shotgun sequencing.</title>
        <authorList>
            <person name="Hellsten U."/>
            <person name="Wright K.M."/>
            <person name="Jenkins J."/>
            <person name="Shu S."/>
            <person name="Yuan Y."/>
            <person name="Wessler S.R."/>
            <person name="Schmutz J."/>
            <person name="Willis J.H."/>
            <person name="Rokhsar D.S."/>
        </authorList>
    </citation>
    <scope>NUCLEOTIDE SEQUENCE [LARGE SCALE GENOMIC DNA]</scope>
    <source>
        <strain evidence="2">cv. DUN x IM62</strain>
    </source>
</reference>
<accession>A0A022QGY8</accession>
<organism evidence="1 2">
    <name type="scientific">Erythranthe guttata</name>
    <name type="common">Yellow monkey flower</name>
    <name type="synonym">Mimulus guttatus</name>
    <dbReference type="NCBI Taxonomy" id="4155"/>
    <lineage>
        <taxon>Eukaryota</taxon>
        <taxon>Viridiplantae</taxon>
        <taxon>Streptophyta</taxon>
        <taxon>Embryophyta</taxon>
        <taxon>Tracheophyta</taxon>
        <taxon>Spermatophyta</taxon>
        <taxon>Magnoliopsida</taxon>
        <taxon>eudicotyledons</taxon>
        <taxon>Gunneridae</taxon>
        <taxon>Pentapetalae</taxon>
        <taxon>asterids</taxon>
        <taxon>lamiids</taxon>
        <taxon>Lamiales</taxon>
        <taxon>Phrymaceae</taxon>
        <taxon>Erythranthe</taxon>
    </lineage>
</organism>
<evidence type="ECO:0000313" key="1">
    <source>
        <dbReference type="EMBL" id="EYU27221.1"/>
    </source>
</evidence>
<keyword evidence="2" id="KW-1185">Reference proteome</keyword>
<dbReference type="Proteomes" id="UP000030748">
    <property type="component" value="Unassembled WGS sequence"/>
</dbReference>